<dbReference type="InterPro" id="IPR050430">
    <property type="entry name" value="Peptidase_S1"/>
</dbReference>
<dbReference type="OMA" id="NICTILM"/>
<feature type="signal peptide" evidence="15">
    <location>
        <begin position="1"/>
        <end position="18"/>
    </location>
</feature>
<keyword evidence="18" id="KW-1185">Reference proteome</keyword>
<evidence type="ECO:0000256" key="11">
    <source>
        <dbReference type="ARBA" id="ARBA00023157"/>
    </source>
</evidence>
<evidence type="ECO:0000256" key="2">
    <source>
        <dbReference type="ARBA" id="ARBA00007664"/>
    </source>
</evidence>
<keyword evidence="11" id="KW-1015">Disulfide bond</keyword>
<dbReference type="OrthoDB" id="6755574at2759"/>
<dbReference type="AlphaFoldDB" id="E2A7D6"/>
<keyword evidence="13" id="KW-0807">Transducer</keyword>
<evidence type="ECO:0000256" key="9">
    <source>
        <dbReference type="ARBA" id="ARBA00022989"/>
    </source>
</evidence>
<evidence type="ECO:0000313" key="17">
    <source>
        <dbReference type="EMBL" id="EFN70633.1"/>
    </source>
</evidence>
<dbReference type="GO" id="GO:0005549">
    <property type="term" value="F:odorant binding"/>
    <property type="evidence" value="ECO:0007669"/>
    <property type="project" value="InterPro"/>
</dbReference>
<dbReference type="InterPro" id="IPR001254">
    <property type="entry name" value="Trypsin_dom"/>
</dbReference>
<evidence type="ECO:0000256" key="4">
    <source>
        <dbReference type="ARBA" id="ARBA00022670"/>
    </source>
</evidence>
<dbReference type="PROSITE" id="PS00134">
    <property type="entry name" value="TRYPSIN_HIS"/>
    <property type="match status" value="1"/>
</dbReference>
<dbReference type="PANTHER" id="PTHR24276:SF96">
    <property type="entry name" value="PEPTIDASE S1 DOMAIN-CONTAINING PROTEIN"/>
    <property type="match status" value="1"/>
</dbReference>
<dbReference type="GO" id="GO:0004252">
    <property type="term" value="F:serine-type endopeptidase activity"/>
    <property type="evidence" value="ECO:0007669"/>
    <property type="project" value="InterPro"/>
</dbReference>
<evidence type="ECO:0000256" key="3">
    <source>
        <dbReference type="ARBA" id="ARBA00022606"/>
    </source>
</evidence>
<evidence type="ECO:0000259" key="16">
    <source>
        <dbReference type="PROSITE" id="PS50240"/>
    </source>
</evidence>
<keyword evidence="3" id="KW-0716">Sensory transduction</keyword>
<dbReference type="GO" id="GO:0006508">
    <property type="term" value="P:proteolysis"/>
    <property type="evidence" value="ECO:0007669"/>
    <property type="project" value="UniProtKB-KW"/>
</dbReference>
<gene>
    <name evidence="17" type="ORF">EAG_03822</name>
</gene>
<evidence type="ECO:0000313" key="18">
    <source>
        <dbReference type="Proteomes" id="UP000000311"/>
    </source>
</evidence>
<dbReference type="InterPro" id="IPR001314">
    <property type="entry name" value="Peptidase_S1A"/>
</dbReference>
<dbReference type="InterPro" id="IPR004117">
    <property type="entry name" value="7tm6_olfct_rcpt"/>
</dbReference>
<evidence type="ECO:0000256" key="7">
    <source>
        <dbReference type="ARBA" id="ARBA00022801"/>
    </source>
</evidence>
<dbReference type="Gene3D" id="2.40.10.10">
    <property type="entry name" value="Trypsin-like serine proteases"/>
    <property type="match status" value="1"/>
</dbReference>
<keyword evidence="10 14" id="KW-0472">Membrane</keyword>
<dbReference type="InterPro" id="IPR043504">
    <property type="entry name" value="Peptidase_S1_PA_chymotrypsin"/>
</dbReference>
<protein>
    <submittedName>
        <fullName evidence="17">Chymotrypsin-2</fullName>
    </submittedName>
</protein>
<dbReference type="GO" id="GO:0007165">
    <property type="term" value="P:signal transduction"/>
    <property type="evidence" value="ECO:0007669"/>
    <property type="project" value="UniProtKB-KW"/>
</dbReference>
<feature type="transmembrane region" description="Helical" evidence="14">
    <location>
        <begin position="429"/>
        <end position="458"/>
    </location>
</feature>
<dbReference type="EMBL" id="GL437329">
    <property type="protein sequence ID" value="EFN70633.1"/>
    <property type="molecule type" value="Genomic_DNA"/>
</dbReference>
<keyword evidence="15" id="KW-0732">Signal</keyword>
<dbReference type="STRING" id="104421.E2A7D6"/>
<dbReference type="Pfam" id="PF02949">
    <property type="entry name" value="7tm_6"/>
    <property type="match status" value="1"/>
</dbReference>
<dbReference type="InParanoid" id="E2A7D6"/>
<feature type="transmembrane region" description="Helical" evidence="14">
    <location>
        <begin position="314"/>
        <end position="333"/>
    </location>
</feature>
<dbReference type="InterPro" id="IPR018114">
    <property type="entry name" value="TRYPSIN_HIS"/>
</dbReference>
<comment type="similarity">
    <text evidence="2">Belongs to the peptidase S1 family.</text>
</comment>
<evidence type="ECO:0000256" key="15">
    <source>
        <dbReference type="SAM" id="SignalP"/>
    </source>
</evidence>
<name>E2A7D6_CAMFO</name>
<dbReference type="CDD" id="cd00190">
    <property type="entry name" value="Tryp_SPc"/>
    <property type="match status" value="1"/>
</dbReference>
<feature type="chain" id="PRO_5003156878" evidence="15">
    <location>
        <begin position="19"/>
        <end position="499"/>
    </location>
</feature>
<dbReference type="PROSITE" id="PS50240">
    <property type="entry name" value="TRYPSIN_DOM"/>
    <property type="match status" value="1"/>
</dbReference>
<evidence type="ECO:0000256" key="13">
    <source>
        <dbReference type="ARBA" id="ARBA00023224"/>
    </source>
</evidence>
<keyword evidence="5 14" id="KW-0812">Transmembrane</keyword>
<organism evidence="18">
    <name type="scientific">Camponotus floridanus</name>
    <name type="common">Florida carpenter ant</name>
    <dbReference type="NCBI Taxonomy" id="104421"/>
    <lineage>
        <taxon>Eukaryota</taxon>
        <taxon>Metazoa</taxon>
        <taxon>Ecdysozoa</taxon>
        <taxon>Arthropoda</taxon>
        <taxon>Hexapoda</taxon>
        <taxon>Insecta</taxon>
        <taxon>Pterygota</taxon>
        <taxon>Neoptera</taxon>
        <taxon>Endopterygota</taxon>
        <taxon>Hymenoptera</taxon>
        <taxon>Apocrita</taxon>
        <taxon>Aculeata</taxon>
        <taxon>Formicoidea</taxon>
        <taxon>Formicidae</taxon>
        <taxon>Formicinae</taxon>
        <taxon>Camponotus</taxon>
    </lineage>
</organism>
<proteinExistence type="inferred from homology"/>
<accession>E2A7D6</accession>
<feature type="transmembrane region" description="Helical" evidence="14">
    <location>
        <begin position="371"/>
        <end position="391"/>
    </location>
</feature>
<keyword evidence="12" id="KW-0675">Receptor</keyword>
<evidence type="ECO:0000256" key="1">
    <source>
        <dbReference type="ARBA" id="ARBA00004141"/>
    </source>
</evidence>
<dbReference type="InterPro" id="IPR009003">
    <property type="entry name" value="Peptidase_S1_PA"/>
</dbReference>
<dbReference type="SUPFAM" id="SSF50494">
    <property type="entry name" value="Trypsin-like serine proteases"/>
    <property type="match status" value="1"/>
</dbReference>
<sequence length="499" mass="56918">MKQLSCILIVFAIVGIYADEPERLVNGVSAYIEDYPYMVSIRNQNNHMCGGNMISDRHILTAAHCVYPIITDSGLRQSVTIVSGTTWLNSGGQVHRISQMWYHESYNPNTLGNDIGLIKLSAPIIFNSRQRPIGLPTSDVKRGESLTIVAWGSTGFRQAVHNNLQKLNAKCMLPDECQRYHQNFMPIYTNEFCTLISYGTGACNGDSGSGVIRSDGTIAGVVSRGRPCAVDFPDVFTNIFKHIYWIHFEWATKLNRFALNIVGLWPKVDENACDRFLSDLRMIFSVLLILFVGIIPAIYSLMRTWDDMMAIIDNLQFTLPLLIAIIKLVVVWWKKIDLTLALNMIADDWLKAKSKKEQDVMIKCSRIARTILIFGYIFMVLGLNLIVFLPCFGTSLRYVTNITDPVKILPLPTYYFYDKDQSPFYELTFMAQVLLLIVASVSYISVDNLLGLLVFHLCGQMENLKERLINMRQYKTFYDGLTFIVQDHIRLIKFRIQFL</sequence>
<dbReference type="FunFam" id="2.40.10.10:FF:000068">
    <property type="entry name" value="transmembrane protease serine 2"/>
    <property type="match status" value="1"/>
</dbReference>
<dbReference type="PANTHER" id="PTHR24276">
    <property type="entry name" value="POLYSERASE-RELATED"/>
    <property type="match status" value="1"/>
</dbReference>
<evidence type="ECO:0000256" key="12">
    <source>
        <dbReference type="ARBA" id="ARBA00023170"/>
    </source>
</evidence>
<feature type="transmembrane region" description="Helical" evidence="14">
    <location>
        <begin position="282"/>
        <end position="302"/>
    </location>
</feature>
<keyword evidence="8" id="KW-0720">Serine protease</keyword>
<keyword evidence="4" id="KW-0645">Protease</keyword>
<comment type="subcellular location">
    <subcellularLocation>
        <location evidence="1">Membrane</location>
        <topology evidence="1">Multi-pass membrane protein</topology>
    </subcellularLocation>
</comment>
<evidence type="ECO:0000256" key="5">
    <source>
        <dbReference type="ARBA" id="ARBA00022692"/>
    </source>
</evidence>
<keyword evidence="7" id="KW-0378">Hydrolase</keyword>
<evidence type="ECO:0000256" key="8">
    <source>
        <dbReference type="ARBA" id="ARBA00022825"/>
    </source>
</evidence>
<dbReference type="Proteomes" id="UP000000311">
    <property type="component" value="Unassembled WGS sequence"/>
</dbReference>
<dbReference type="GO" id="GO:0004984">
    <property type="term" value="F:olfactory receptor activity"/>
    <property type="evidence" value="ECO:0007669"/>
    <property type="project" value="InterPro"/>
</dbReference>
<keyword evidence="9 14" id="KW-1133">Transmembrane helix</keyword>
<reference evidence="17 18" key="1">
    <citation type="journal article" date="2010" name="Science">
        <title>Genomic comparison of the ants Camponotus floridanus and Harpegnathos saltator.</title>
        <authorList>
            <person name="Bonasio R."/>
            <person name="Zhang G."/>
            <person name="Ye C."/>
            <person name="Mutti N.S."/>
            <person name="Fang X."/>
            <person name="Qin N."/>
            <person name="Donahue G."/>
            <person name="Yang P."/>
            <person name="Li Q."/>
            <person name="Li C."/>
            <person name="Zhang P."/>
            <person name="Huang Z."/>
            <person name="Berger S.L."/>
            <person name="Reinberg D."/>
            <person name="Wang J."/>
            <person name="Liebig J."/>
        </authorList>
    </citation>
    <scope>NUCLEOTIDE SEQUENCE [LARGE SCALE GENOMIC DNA]</scope>
    <source>
        <strain evidence="18">C129</strain>
    </source>
</reference>
<evidence type="ECO:0000256" key="6">
    <source>
        <dbReference type="ARBA" id="ARBA00022725"/>
    </source>
</evidence>
<feature type="domain" description="Peptidase S1" evidence="16">
    <location>
        <begin position="24"/>
        <end position="247"/>
    </location>
</feature>
<keyword evidence="6" id="KW-0552">Olfaction</keyword>
<dbReference type="Pfam" id="PF00089">
    <property type="entry name" value="Trypsin"/>
    <property type="match status" value="1"/>
</dbReference>
<dbReference type="PRINTS" id="PR00722">
    <property type="entry name" value="CHYMOTRYPSIN"/>
</dbReference>
<evidence type="ECO:0000256" key="10">
    <source>
        <dbReference type="ARBA" id="ARBA00023136"/>
    </source>
</evidence>
<evidence type="ECO:0000256" key="14">
    <source>
        <dbReference type="SAM" id="Phobius"/>
    </source>
</evidence>
<dbReference type="GO" id="GO:0016020">
    <property type="term" value="C:membrane"/>
    <property type="evidence" value="ECO:0007669"/>
    <property type="project" value="UniProtKB-SubCell"/>
</dbReference>
<dbReference type="SMART" id="SM00020">
    <property type="entry name" value="Tryp_SPc"/>
    <property type="match status" value="1"/>
</dbReference>